<proteinExistence type="predicted"/>
<sequence>MSKDICLYKSKRIELPSLTGEAHTELLKGWSLSYVYFLRELKDVFLIIVKYKSVSKSLICRKCKEENILPEGINNEWTERSILERINALKNFGLISKDGEVINANIFNSNLGSELTDEDKNIFKSIFFQYFRFREIISWMINPYAENRLEIMSSINEFEVKEKTKVTFPFINEGRFTNSFFFELKDNADVFYINDKNSDLMRFWDVFVKWGTTLDLLDRFQPKWADINVLPKVNSLSCVYFKKEIQKNFSLIGFIHQNYKSNYIYIPQLILDIIMLYRFPIDGIKKMIVDQCLENRDKVSMQRTSEIFVEEKEKVLLPMHRNTYVSHLLML</sequence>
<accession>A0A069D2Z2</accession>
<organism evidence="1 2">
    <name type="scientific">Bacteroides graminisolvens DSM 19988 = JCM 15093</name>
    <dbReference type="NCBI Taxonomy" id="1121097"/>
    <lineage>
        <taxon>Bacteria</taxon>
        <taxon>Pseudomonadati</taxon>
        <taxon>Bacteroidota</taxon>
        <taxon>Bacteroidia</taxon>
        <taxon>Bacteroidales</taxon>
        <taxon>Bacteroidaceae</taxon>
        <taxon>Bacteroides</taxon>
    </lineage>
</organism>
<keyword evidence="2" id="KW-1185">Reference proteome</keyword>
<evidence type="ECO:0000313" key="1">
    <source>
        <dbReference type="EMBL" id="GAK37278.1"/>
    </source>
</evidence>
<dbReference type="AlphaFoldDB" id="A0A069D2Z2"/>
<dbReference type="STRING" id="1121097.GCA_000428125_00917"/>
<dbReference type="RefSeq" id="WP_024996991.1">
    <property type="nucleotide sequence ID" value="NZ_BAJS01000017.1"/>
</dbReference>
<evidence type="ECO:0000313" key="2">
    <source>
        <dbReference type="Proteomes" id="UP000027601"/>
    </source>
</evidence>
<dbReference type="Proteomes" id="UP000027601">
    <property type="component" value="Unassembled WGS sequence"/>
</dbReference>
<reference evidence="1 2" key="1">
    <citation type="journal article" date="2015" name="Microbes Environ.">
        <title>Distribution and evolution of nitrogen fixation genes in the phylum bacteroidetes.</title>
        <authorList>
            <person name="Inoue J."/>
            <person name="Oshima K."/>
            <person name="Suda W."/>
            <person name="Sakamoto M."/>
            <person name="Iino T."/>
            <person name="Noda S."/>
            <person name="Hongoh Y."/>
            <person name="Hattori M."/>
            <person name="Ohkuma M."/>
        </authorList>
    </citation>
    <scope>NUCLEOTIDE SEQUENCE [LARGE SCALE GENOMIC DNA]</scope>
    <source>
        <strain evidence="1 2">JCM 15093</strain>
    </source>
</reference>
<comment type="caution">
    <text evidence="1">The sequence shown here is derived from an EMBL/GenBank/DDBJ whole genome shotgun (WGS) entry which is preliminary data.</text>
</comment>
<protein>
    <submittedName>
        <fullName evidence="1">Uncharacterized protein</fullName>
    </submittedName>
</protein>
<name>A0A069D2Z2_9BACE</name>
<gene>
    <name evidence="1" type="ORF">JCM15093_2520</name>
</gene>
<dbReference type="EMBL" id="BAJS01000017">
    <property type="protein sequence ID" value="GAK37278.1"/>
    <property type="molecule type" value="Genomic_DNA"/>
</dbReference>
<dbReference type="OrthoDB" id="1100784at2"/>